<accession>A0AA97CZH9</accession>
<feature type="domain" description="Alpha/beta-hydrolase catalytic" evidence="3">
    <location>
        <begin position="282"/>
        <end position="570"/>
    </location>
</feature>
<dbReference type="RefSeq" id="WP_420039760.1">
    <property type="nucleotide sequence ID" value="NZ_CP128986.1"/>
</dbReference>
<feature type="region of interest" description="Disordered" evidence="1">
    <location>
        <begin position="225"/>
        <end position="245"/>
    </location>
</feature>
<name>A0AA97CZH9_9ACTN</name>
<keyword evidence="2" id="KW-0472">Membrane</keyword>
<evidence type="ECO:0000259" key="4">
    <source>
        <dbReference type="Pfam" id="PF15420"/>
    </source>
</evidence>
<proteinExistence type="predicted"/>
<organism evidence="5">
    <name type="scientific">Gordonia sp. MP11Mi</name>
    <dbReference type="NCBI Taxonomy" id="3022769"/>
    <lineage>
        <taxon>Bacteria</taxon>
        <taxon>Bacillati</taxon>
        <taxon>Actinomycetota</taxon>
        <taxon>Actinomycetes</taxon>
        <taxon>Mycobacteriales</taxon>
        <taxon>Gordoniaceae</taxon>
        <taxon>Gordonia</taxon>
    </lineage>
</organism>
<evidence type="ECO:0000313" key="5">
    <source>
        <dbReference type="EMBL" id="WOC13989.1"/>
    </source>
</evidence>
<feature type="transmembrane region" description="Helical" evidence="2">
    <location>
        <begin position="107"/>
        <end position="128"/>
    </location>
</feature>
<keyword evidence="2" id="KW-0812">Transmembrane</keyword>
<dbReference type="InterPro" id="IPR027788">
    <property type="entry name" value="Alpha/beta-hydrolase_N_dom"/>
</dbReference>
<dbReference type="Pfam" id="PF10081">
    <property type="entry name" value="Abhydrolase_9"/>
    <property type="match status" value="1"/>
</dbReference>
<feature type="transmembrane region" description="Helical" evidence="2">
    <location>
        <begin position="37"/>
        <end position="55"/>
    </location>
</feature>
<dbReference type="InterPro" id="IPR012037">
    <property type="entry name" value="Alpha/beta-hydrolase_fam"/>
</dbReference>
<dbReference type="AlphaFoldDB" id="A0AA97CZH9"/>
<gene>
    <name evidence="5" type="ORF">MP11Mi_31010</name>
</gene>
<feature type="region of interest" description="Disordered" evidence="1">
    <location>
        <begin position="1"/>
        <end position="21"/>
    </location>
</feature>
<feature type="domain" description="Alpha/beta-hydrolase N-terminal" evidence="4">
    <location>
        <begin position="58"/>
        <end position="265"/>
    </location>
</feature>
<evidence type="ECO:0000256" key="1">
    <source>
        <dbReference type="SAM" id="MobiDB-lite"/>
    </source>
</evidence>
<dbReference type="EMBL" id="CP128986">
    <property type="protein sequence ID" value="WOC13989.1"/>
    <property type="molecule type" value="Genomic_DNA"/>
</dbReference>
<sequence length="577" mass="62523">MSVDTEAVADGPGPGDADAVAAEPAEQSRVARWAAVYRARFSFSGAVVATVFLWLSTTPSLLPRGPLFQGVVSAGAAAVGYMIGAFLTWLSRYLVSRTEPWPRPHRGAWIALGVIAAAGTAVMLYWYARWQDELRDLMGVARLSWGAYPQILVIALVAFALLLAIGQAWGTLVRMLTRRLSRHVPPRISATVSVTVVLVLTMVFVNDVVARNAMQLLNSTFAAANEESTPDSAPPTSPLRSGSPESLVTWESLGRMGRAFVSTGPSVEEISDFNDSPAEEPIRVYSGIESAPDITAAADLAARELVRAGGLDRKVIGIAATTGTGWINRANPDSLEYMYNGDTAMVSMQYSTLPSWLSFLVDQERAREAGRALFEAVDKVVRERPEAERPKVVVFGESLGSFAGEAPFGSIPTMAARTDGVLLTGPTFSNTLWRDTTNSRDDGSPEYLPVVDDGGQVRFISDASDLDEPAGRPWASPRIVYLQHASDPISWWSPDLILSEPDWLDERRGPDVLAATRWIPFVTFLQVAADMAVSVDVPDGHGHNYLAAIPKAWAKILEPAAWTDADTERLLPRLSRD</sequence>
<evidence type="ECO:0000256" key="2">
    <source>
        <dbReference type="SAM" id="Phobius"/>
    </source>
</evidence>
<dbReference type="Pfam" id="PF15420">
    <property type="entry name" value="Abhydrolase_9_N"/>
    <property type="match status" value="1"/>
</dbReference>
<keyword evidence="2" id="KW-1133">Transmembrane helix</keyword>
<feature type="transmembrane region" description="Helical" evidence="2">
    <location>
        <begin position="148"/>
        <end position="172"/>
    </location>
</feature>
<protein>
    <recommendedName>
        <fullName evidence="6">Transmembrane protein</fullName>
    </recommendedName>
</protein>
<feature type="transmembrane region" description="Helical" evidence="2">
    <location>
        <begin position="184"/>
        <end position="205"/>
    </location>
</feature>
<dbReference type="PIRSF" id="PIRSF007542">
    <property type="entry name" value="UCP007542"/>
    <property type="match status" value="1"/>
</dbReference>
<evidence type="ECO:0008006" key="6">
    <source>
        <dbReference type="Google" id="ProtNLM"/>
    </source>
</evidence>
<feature type="transmembrane region" description="Helical" evidence="2">
    <location>
        <begin position="67"/>
        <end position="95"/>
    </location>
</feature>
<dbReference type="InterPro" id="IPR027787">
    <property type="entry name" value="Alpha/beta-hydrolase_catalytic"/>
</dbReference>
<evidence type="ECO:0000259" key="3">
    <source>
        <dbReference type="Pfam" id="PF10081"/>
    </source>
</evidence>
<reference evidence="5" key="1">
    <citation type="submission" date="2023-06" db="EMBL/GenBank/DDBJ databases">
        <title>Gordonia sp. nov. and Pseudochrobactrum sp. nov., two species isolated from the burying beetle Nicrophorus vespilloides.</title>
        <authorList>
            <person name="Poehlein A."/>
            <person name="Guzman J."/>
            <person name="Daniel R."/>
            <person name="Vilcinskas A."/>
        </authorList>
    </citation>
    <scope>NUCLEOTIDE SEQUENCE</scope>
    <source>
        <strain evidence="5">MP11Mi</strain>
    </source>
</reference>